<name>A0A3N4I728_ASCIM</name>
<evidence type="ECO:0000313" key="3">
    <source>
        <dbReference type="Proteomes" id="UP000275078"/>
    </source>
</evidence>
<feature type="region of interest" description="Disordered" evidence="1">
    <location>
        <begin position="1"/>
        <end position="20"/>
    </location>
</feature>
<sequence>MAAYFASVKGKRRADLSPSPPVYKPYDVARKKRALDLKAMQFVNTVRVWSPEAMRKFERPYMTALYRGSEPWYKTMSNPVYRASSDSVAIGQQATKDNSGSIRKLEN</sequence>
<organism evidence="2 3">
    <name type="scientific">Ascobolus immersus RN42</name>
    <dbReference type="NCBI Taxonomy" id="1160509"/>
    <lineage>
        <taxon>Eukaryota</taxon>
        <taxon>Fungi</taxon>
        <taxon>Dikarya</taxon>
        <taxon>Ascomycota</taxon>
        <taxon>Pezizomycotina</taxon>
        <taxon>Pezizomycetes</taxon>
        <taxon>Pezizales</taxon>
        <taxon>Ascobolaceae</taxon>
        <taxon>Ascobolus</taxon>
    </lineage>
</organism>
<gene>
    <name evidence="2" type="ORF">BJ508DRAFT_361692</name>
</gene>
<reference evidence="2 3" key="1">
    <citation type="journal article" date="2018" name="Nat. Ecol. Evol.">
        <title>Pezizomycetes genomes reveal the molecular basis of ectomycorrhizal truffle lifestyle.</title>
        <authorList>
            <person name="Murat C."/>
            <person name="Payen T."/>
            <person name="Noel B."/>
            <person name="Kuo A."/>
            <person name="Morin E."/>
            <person name="Chen J."/>
            <person name="Kohler A."/>
            <person name="Krizsan K."/>
            <person name="Balestrini R."/>
            <person name="Da Silva C."/>
            <person name="Montanini B."/>
            <person name="Hainaut M."/>
            <person name="Levati E."/>
            <person name="Barry K.W."/>
            <person name="Belfiori B."/>
            <person name="Cichocki N."/>
            <person name="Clum A."/>
            <person name="Dockter R.B."/>
            <person name="Fauchery L."/>
            <person name="Guy J."/>
            <person name="Iotti M."/>
            <person name="Le Tacon F."/>
            <person name="Lindquist E.A."/>
            <person name="Lipzen A."/>
            <person name="Malagnac F."/>
            <person name="Mello A."/>
            <person name="Molinier V."/>
            <person name="Miyauchi S."/>
            <person name="Poulain J."/>
            <person name="Riccioni C."/>
            <person name="Rubini A."/>
            <person name="Sitrit Y."/>
            <person name="Splivallo R."/>
            <person name="Traeger S."/>
            <person name="Wang M."/>
            <person name="Zifcakova L."/>
            <person name="Wipf D."/>
            <person name="Zambonelli A."/>
            <person name="Paolocci F."/>
            <person name="Nowrousian M."/>
            <person name="Ottonello S."/>
            <person name="Baldrian P."/>
            <person name="Spatafora J.W."/>
            <person name="Henrissat B."/>
            <person name="Nagy L.G."/>
            <person name="Aury J.M."/>
            <person name="Wincker P."/>
            <person name="Grigoriev I.V."/>
            <person name="Bonfante P."/>
            <person name="Martin F.M."/>
        </authorList>
    </citation>
    <scope>NUCLEOTIDE SEQUENCE [LARGE SCALE GENOMIC DNA]</scope>
    <source>
        <strain evidence="2 3">RN42</strain>
    </source>
</reference>
<accession>A0A3N4I728</accession>
<feature type="compositionally biased region" description="Polar residues" evidence="1">
    <location>
        <begin position="87"/>
        <end position="101"/>
    </location>
</feature>
<evidence type="ECO:0000256" key="1">
    <source>
        <dbReference type="SAM" id="MobiDB-lite"/>
    </source>
</evidence>
<dbReference type="Proteomes" id="UP000275078">
    <property type="component" value="Unassembled WGS sequence"/>
</dbReference>
<proteinExistence type="predicted"/>
<feature type="region of interest" description="Disordered" evidence="1">
    <location>
        <begin position="87"/>
        <end position="107"/>
    </location>
</feature>
<protein>
    <submittedName>
        <fullName evidence="2">Uncharacterized protein</fullName>
    </submittedName>
</protein>
<dbReference type="EMBL" id="ML119676">
    <property type="protein sequence ID" value="RPA81885.1"/>
    <property type="molecule type" value="Genomic_DNA"/>
</dbReference>
<keyword evidence="3" id="KW-1185">Reference proteome</keyword>
<evidence type="ECO:0000313" key="2">
    <source>
        <dbReference type="EMBL" id="RPA81885.1"/>
    </source>
</evidence>
<dbReference type="AlphaFoldDB" id="A0A3N4I728"/>